<keyword evidence="6" id="KW-1185">Reference proteome</keyword>
<evidence type="ECO:0000313" key="6">
    <source>
        <dbReference type="Proteomes" id="UP000009309"/>
    </source>
</evidence>
<evidence type="ECO:0000259" key="4">
    <source>
        <dbReference type="SMART" id="SM00089"/>
    </source>
</evidence>
<evidence type="ECO:0000256" key="3">
    <source>
        <dbReference type="ARBA" id="ARBA00022729"/>
    </source>
</evidence>
<dbReference type="RefSeq" id="WP_009280628.1">
    <property type="nucleotide sequence ID" value="NZ_CAIT01000004.1"/>
</dbReference>
<evidence type="ECO:0000313" key="5">
    <source>
        <dbReference type="EMBL" id="CCH52042.1"/>
    </source>
</evidence>
<organism evidence="5 6">
    <name type="scientific">Fibrisoma limi BUZ 3</name>
    <dbReference type="NCBI Taxonomy" id="1185876"/>
    <lineage>
        <taxon>Bacteria</taxon>
        <taxon>Pseudomonadati</taxon>
        <taxon>Bacteroidota</taxon>
        <taxon>Cytophagia</taxon>
        <taxon>Cytophagales</taxon>
        <taxon>Spirosomataceae</taxon>
        <taxon>Fibrisoma</taxon>
    </lineage>
</organism>
<accession>I2GDR8</accession>
<dbReference type="STRING" id="1185876.BN8_01013"/>
<feature type="domain" description="PKD/Chitinase" evidence="4">
    <location>
        <begin position="729"/>
        <end position="797"/>
    </location>
</feature>
<dbReference type="InterPro" id="IPR035986">
    <property type="entry name" value="PKD_dom_sf"/>
</dbReference>
<dbReference type="Pfam" id="PF01345">
    <property type="entry name" value="DUF11"/>
    <property type="match status" value="1"/>
</dbReference>
<reference evidence="5 6" key="1">
    <citation type="journal article" date="2012" name="J. Bacteriol.">
        <title>Genome Sequence of the Filamentous Bacterium Fibrisoma limi BUZ 3T.</title>
        <authorList>
            <person name="Filippini M."/>
            <person name="Qi W."/>
            <person name="Jaenicke S."/>
            <person name="Goesmann A."/>
            <person name="Smits T.H."/>
            <person name="Bagheri H.C."/>
        </authorList>
    </citation>
    <scope>NUCLEOTIDE SEQUENCE [LARGE SCALE GENOMIC DNA]</scope>
    <source>
        <strain evidence="6">BUZ 3T</strain>
    </source>
</reference>
<dbReference type="AlphaFoldDB" id="I2GDR8"/>
<dbReference type="Gene3D" id="2.60.40.10">
    <property type="entry name" value="Immunoglobulins"/>
    <property type="match status" value="2"/>
</dbReference>
<comment type="caution">
    <text evidence="5">The sequence shown here is derived from an EMBL/GenBank/DDBJ whole genome shotgun (WGS) entry which is preliminary data.</text>
</comment>
<dbReference type="InterPro" id="IPR047589">
    <property type="entry name" value="DUF11_rpt"/>
</dbReference>
<dbReference type="SUPFAM" id="SSF117074">
    <property type="entry name" value="Hypothetical protein PA1324"/>
    <property type="match status" value="1"/>
</dbReference>
<feature type="domain" description="PKD/Chitinase" evidence="4">
    <location>
        <begin position="433"/>
        <end position="508"/>
    </location>
</feature>
<feature type="domain" description="PKD/Chitinase" evidence="4">
    <location>
        <begin position="511"/>
        <end position="581"/>
    </location>
</feature>
<dbReference type="Pfam" id="PF17210">
    <property type="entry name" value="SdrD_B"/>
    <property type="match status" value="1"/>
</dbReference>
<sequence length="988" mass="99470">MEHISSYRLLRLCRLWLVGLLVLLGHITWATAPGKAPTRLPAPMALGLGDRVFDDLNRNGIQDTGEPGIANLPIRIYLNGIERGTTTTDANGTFSFTNANVQGGLLPNTVYELRILGSDFPDGRSITPRQQGSDNTADSDAQLIGGNAVVYAVTSANDTPTNSYDFGFAAGNPDLAISKVADTPQVSYGSNASFTIQINNIGQGTATNVVVRDTLDPGFVYVSSTPTATVNGNILTWNLGNVAPGSVTSLSVTATAQADGVLFNAAGVSTTDSEDFTRNNSTRACISVPIVLCPDEAYIAQIPAEFTNVEWFKDGGTTPIATGNSFTIVEAGSYRFTTTTNFQCPAGGCCPIVVEDGIIPDLAIAPATPAICIGETISLTATGCTSGTIAWSTGETTASIQVAPTTTSTYSVTCTSTQRGVCTASASTTVTVNQIPELALTSATICAGESATLTASTGFASYTFSAGATQIGSTNQAIVSTAGTYTVTATTAEGCTTVATGTVIVNPIPELALTSATICAGESATLTASTGFASYTFSAGATQIGTSNQAIVSTAGTYTVTATTAEGCTTVATGTVIVNPIPELALTSATICAGESATLTASTGFASYTFSAGATQIGSTNQAIVSTAGTYTVTATTAEGCTTVATGTVIVNPIPELALTSATICAGESATLTASTGFASYTFSAGATQIGSTNQAIVSTAGTYTVTATTAEGCTTVATGILTVNPAPVAAITPTSATVCEGESVTLTASGGTSYLWSTSETTATISVTATGVYSVTVSNEQGCSDVASTTITVNPTPVLTVSSATICAGSSTTLTVGGCEGGTLVWSTGDNTASLVVAPTLTTTYSATCTFTTGCSSTTAATVTVSDAPSFTAAPIATPATCNGATANNNARITLSTLVNTERADIVAGATYAGGPAYGAPTNVSVVNGTVVFENLPNPTTAQPYTVRLFSAGGSCFIDVTVTLQPADCQCPAPKCVPVVIQKTRRR</sequence>
<keyword evidence="3" id="KW-0732">Signal</keyword>
<dbReference type="Gene3D" id="2.60.40.1170">
    <property type="entry name" value="Mu homology domain, subdomain B"/>
    <property type="match status" value="1"/>
</dbReference>
<dbReference type="EMBL" id="CAIT01000004">
    <property type="protein sequence ID" value="CCH52042.1"/>
    <property type="molecule type" value="Genomic_DNA"/>
</dbReference>
<feature type="domain" description="PKD/Chitinase" evidence="4">
    <location>
        <begin position="584"/>
        <end position="654"/>
    </location>
</feature>
<dbReference type="GO" id="GO:0005576">
    <property type="term" value="C:extracellular region"/>
    <property type="evidence" value="ECO:0007669"/>
    <property type="project" value="UniProtKB-SubCell"/>
</dbReference>
<protein>
    <submittedName>
        <fullName evidence="5">Cell wall surface anchored protein</fullName>
    </submittedName>
</protein>
<dbReference type="InterPro" id="IPR001434">
    <property type="entry name" value="OmcB-like_DUF11"/>
</dbReference>
<dbReference type="SUPFAM" id="SSF49299">
    <property type="entry name" value="PKD domain"/>
    <property type="match status" value="1"/>
</dbReference>
<gene>
    <name evidence="5" type="primary">psrP1</name>
    <name evidence="5" type="ORF">BN8_01013</name>
</gene>
<keyword evidence="2" id="KW-0964">Secreted</keyword>
<comment type="subcellular location">
    <subcellularLocation>
        <location evidence="1">Secreted</location>
    </subcellularLocation>
</comment>
<name>I2GDR8_9BACT</name>
<evidence type="ECO:0000256" key="1">
    <source>
        <dbReference type="ARBA" id="ARBA00004613"/>
    </source>
</evidence>
<dbReference type="InterPro" id="IPR033764">
    <property type="entry name" value="Sdr_B"/>
</dbReference>
<proteinExistence type="predicted"/>
<dbReference type="eggNOG" id="COG2373">
    <property type="taxonomic scope" value="Bacteria"/>
</dbReference>
<evidence type="ECO:0000256" key="2">
    <source>
        <dbReference type="ARBA" id="ARBA00022525"/>
    </source>
</evidence>
<dbReference type="InterPro" id="IPR022409">
    <property type="entry name" value="PKD/Chitinase_dom"/>
</dbReference>
<dbReference type="NCBIfam" id="TIGR01451">
    <property type="entry name" value="B_ant_repeat"/>
    <property type="match status" value="1"/>
</dbReference>
<dbReference type="Proteomes" id="UP000009309">
    <property type="component" value="Unassembled WGS sequence"/>
</dbReference>
<dbReference type="InterPro" id="IPR013783">
    <property type="entry name" value="Ig-like_fold"/>
</dbReference>
<dbReference type="OrthoDB" id="903939at2"/>
<dbReference type="eggNOG" id="COG2133">
    <property type="taxonomic scope" value="Bacteria"/>
</dbReference>
<dbReference type="SMART" id="SM00089">
    <property type="entry name" value="PKD"/>
    <property type="match status" value="4"/>
</dbReference>